<protein>
    <submittedName>
        <fullName evidence="2">Uncharacterized protein</fullName>
    </submittedName>
</protein>
<evidence type="ECO:0000313" key="2">
    <source>
        <dbReference type="EMBL" id="TYK15881.1"/>
    </source>
</evidence>
<keyword evidence="1" id="KW-0175">Coiled coil</keyword>
<sequence>MKKDRKGKENTRQIQDARIRKEEKKKEVLALISKQVEKFPAKSKAIGEQEVKHLEVSAKELNEELEEMSSLERRLSPKYEGMRVIDTAKQRELRMDAVHKFYNVKYHPFDLFVTIDGDKIHFNAKVISELYDLPNDVEYSRQAIISKPTKRIHGIERDDDIYDFIRTTVCKLTFNYLEEVLVVQKFKGKQLETTRKIVEELQATNTELKATIVQQNDATDEDMCDRQFRALMEYTNAVFVQGIPALINSPNLEASCLPLQPPNLGNSDSY</sequence>
<evidence type="ECO:0000256" key="1">
    <source>
        <dbReference type="SAM" id="Coils"/>
    </source>
</evidence>
<feature type="coiled-coil region" evidence="1">
    <location>
        <begin position="14"/>
        <end position="74"/>
    </location>
</feature>
<organism evidence="2 3">
    <name type="scientific">Cucumis melo var. makuwa</name>
    <name type="common">Oriental melon</name>
    <dbReference type="NCBI Taxonomy" id="1194695"/>
    <lineage>
        <taxon>Eukaryota</taxon>
        <taxon>Viridiplantae</taxon>
        <taxon>Streptophyta</taxon>
        <taxon>Embryophyta</taxon>
        <taxon>Tracheophyta</taxon>
        <taxon>Spermatophyta</taxon>
        <taxon>Magnoliopsida</taxon>
        <taxon>eudicotyledons</taxon>
        <taxon>Gunneridae</taxon>
        <taxon>Pentapetalae</taxon>
        <taxon>rosids</taxon>
        <taxon>fabids</taxon>
        <taxon>Cucurbitales</taxon>
        <taxon>Cucurbitaceae</taxon>
        <taxon>Benincaseae</taxon>
        <taxon>Cucumis</taxon>
    </lineage>
</organism>
<gene>
    <name evidence="2" type="ORF">E5676_scaffold637G00610</name>
</gene>
<reference evidence="2 3" key="1">
    <citation type="submission" date="2019-08" db="EMBL/GenBank/DDBJ databases">
        <title>Draft genome sequences of two oriental melons (Cucumis melo L. var makuwa).</title>
        <authorList>
            <person name="Kwon S.-Y."/>
        </authorList>
    </citation>
    <scope>NUCLEOTIDE SEQUENCE [LARGE SCALE GENOMIC DNA]</scope>
    <source>
        <strain evidence="3">cv. Chang Bougi</strain>
        <tissue evidence="2">Leaf</tissue>
    </source>
</reference>
<feature type="coiled-coil region" evidence="1">
    <location>
        <begin position="191"/>
        <end position="218"/>
    </location>
</feature>
<comment type="caution">
    <text evidence="2">The sequence shown here is derived from an EMBL/GenBank/DDBJ whole genome shotgun (WGS) entry which is preliminary data.</text>
</comment>
<dbReference type="Proteomes" id="UP000321947">
    <property type="component" value="Unassembled WGS sequence"/>
</dbReference>
<proteinExistence type="predicted"/>
<dbReference type="EMBL" id="SSTD01008459">
    <property type="protein sequence ID" value="TYK15881.1"/>
    <property type="molecule type" value="Genomic_DNA"/>
</dbReference>
<evidence type="ECO:0000313" key="3">
    <source>
        <dbReference type="Proteomes" id="UP000321947"/>
    </source>
</evidence>
<dbReference type="AlphaFoldDB" id="A0A5D3CVE4"/>
<name>A0A5D3CVE4_CUCMM</name>
<accession>A0A5D3CVE4</accession>